<organism evidence="1 2">
    <name type="scientific">Salinimicrobium gaetbulicola</name>
    <dbReference type="NCBI Taxonomy" id="999702"/>
    <lineage>
        <taxon>Bacteria</taxon>
        <taxon>Pseudomonadati</taxon>
        <taxon>Bacteroidota</taxon>
        <taxon>Flavobacteriia</taxon>
        <taxon>Flavobacteriales</taxon>
        <taxon>Flavobacteriaceae</taxon>
        <taxon>Salinimicrobium</taxon>
    </lineage>
</organism>
<dbReference type="PROSITE" id="PS51257">
    <property type="entry name" value="PROKAR_LIPOPROTEIN"/>
    <property type="match status" value="1"/>
</dbReference>
<accession>A0ABW3IAW3</accession>
<gene>
    <name evidence="1" type="ORF">ACFQ1G_00020</name>
</gene>
<dbReference type="InterPro" id="IPR025345">
    <property type="entry name" value="DUF4249"/>
</dbReference>
<comment type="caution">
    <text evidence="1">The sequence shown here is derived from an EMBL/GenBank/DDBJ whole genome shotgun (WGS) entry which is preliminary data.</text>
</comment>
<dbReference type="RefSeq" id="WP_380736175.1">
    <property type="nucleotide sequence ID" value="NZ_JBHTJP010000002.1"/>
</dbReference>
<protein>
    <submittedName>
        <fullName evidence="1">DUF4249 family protein</fullName>
    </submittedName>
</protein>
<reference evidence="2" key="1">
    <citation type="journal article" date="2019" name="Int. J. Syst. Evol. Microbiol.">
        <title>The Global Catalogue of Microorganisms (GCM) 10K type strain sequencing project: providing services to taxonomists for standard genome sequencing and annotation.</title>
        <authorList>
            <consortium name="The Broad Institute Genomics Platform"/>
            <consortium name="The Broad Institute Genome Sequencing Center for Infectious Disease"/>
            <person name="Wu L."/>
            <person name="Ma J."/>
        </authorList>
    </citation>
    <scope>NUCLEOTIDE SEQUENCE [LARGE SCALE GENOMIC DNA]</scope>
    <source>
        <strain evidence="2">CCUG 60898</strain>
    </source>
</reference>
<sequence>MKRLILLLFLAGFYSCEEVVDVDLEQSEPRLVIEASLLWDKEAGNAQQQVIKLTTTAPYFDTEIPPATGAEVSVSTPDGKDFIFEEISPGIYRSEDMPVFKDGNYELSIFYNDQLYTSTESYYSVSNLEEVLQENDGGFSGDDTEFRLFYTDPAGIENFYLFRFFHDDLALQIYSDEFTDGNKSFAFFSDDDLEPGDEVGFEIQGISEGFYEYLFILRSQAGTAGGPFQTQPTIVRGNIVNQTQPDNFPFGYFRLSETDFITYEVQ</sequence>
<name>A0ABW3IAW3_9FLAO</name>
<dbReference type="EMBL" id="JBHTJP010000002">
    <property type="protein sequence ID" value="MFD0975162.1"/>
    <property type="molecule type" value="Genomic_DNA"/>
</dbReference>
<evidence type="ECO:0000313" key="2">
    <source>
        <dbReference type="Proteomes" id="UP001597100"/>
    </source>
</evidence>
<evidence type="ECO:0000313" key="1">
    <source>
        <dbReference type="EMBL" id="MFD0975162.1"/>
    </source>
</evidence>
<dbReference type="Proteomes" id="UP001597100">
    <property type="component" value="Unassembled WGS sequence"/>
</dbReference>
<proteinExistence type="predicted"/>
<keyword evidence="2" id="KW-1185">Reference proteome</keyword>
<dbReference type="Pfam" id="PF14054">
    <property type="entry name" value="DUF4249"/>
    <property type="match status" value="1"/>
</dbReference>